<dbReference type="SUPFAM" id="SSF52172">
    <property type="entry name" value="CheY-like"/>
    <property type="match status" value="1"/>
</dbReference>
<dbReference type="SMART" id="SM00862">
    <property type="entry name" value="Trans_reg_C"/>
    <property type="match status" value="1"/>
</dbReference>
<gene>
    <name evidence="10" type="ORF">V8247_07020</name>
</gene>
<feature type="domain" description="OmpR/PhoB-type" evidence="9">
    <location>
        <begin position="125"/>
        <end position="223"/>
    </location>
</feature>
<protein>
    <submittedName>
        <fullName evidence="10">Response regulator transcription factor</fullName>
    </submittedName>
</protein>
<dbReference type="CDD" id="cd19935">
    <property type="entry name" value="REC_OmpR_CusR-like"/>
    <property type="match status" value="1"/>
</dbReference>
<keyword evidence="1 6" id="KW-0597">Phosphoprotein</keyword>
<evidence type="ECO:0000256" key="5">
    <source>
        <dbReference type="ARBA" id="ARBA00023163"/>
    </source>
</evidence>
<evidence type="ECO:0000256" key="6">
    <source>
        <dbReference type="PROSITE-ProRule" id="PRU00169"/>
    </source>
</evidence>
<dbReference type="InterPro" id="IPR011006">
    <property type="entry name" value="CheY-like_superfamily"/>
</dbReference>
<dbReference type="EMBL" id="CP146612">
    <property type="protein sequence ID" value="WWX25006.1"/>
    <property type="molecule type" value="Genomic_DNA"/>
</dbReference>
<dbReference type="InterPro" id="IPR001867">
    <property type="entry name" value="OmpR/PhoB-type_DNA-bd"/>
</dbReference>
<keyword evidence="11" id="KW-1185">Reference proteome</keyword>
<reference evidence="10 11" key="1">
    <citation type="submission" date="2024-03" db="EMBL/GenBank/DDBJ databases">
        <title>A Dehalogenimonas Isolated from Estuarine Sediments Dihaloeliminates Chlorinated Alkanes.</title>
        <authorList>
            <person name="Yang Y."/>
            <person name="Wang H."/>
        </authorList>
    </citation>
    <scope>NUCLEOTIDE SEQUENCE [LARGE SCALE GENOMIC DNA]</scope>
    <source>
        <strain evidence="10 11">W</strain>
    </source>
</reference>
<dbReference type="RefSeq" id="WP_338737139.1">
    <property type="nucleotide sequence ID" value="NZ_CP146612.1"/>
</dbReference>
<sequence>MRILLVEDNLKLARLIQRGLNDGGHIVELADEGESGLLYAETSNFDLLILDVMLPGEISGTDVCRILRKQGMTTPIFMLTAKTHIGHRIEGLDAGADDYLCKPFSITELKARIRSLQRRQANGGQTVVEISGVTVDTVTHEVTADGNLVALTAMEYRALDYFITHPGRVLTRIMIEEHVWGGETDHVSNTMDSLIKRLRRRLGWNAGTGPIQTIRGEGYRLKIP</sequence>
<evidence type="ECO:0000256" key="3">
    <source>
        <dbReference type="ARBA" id="ARBA00023015"/>
    </source>
</evidence>
<keyword evidence="4 7" id="KW-0238">DNA-binding</keyword>
<organism evidence="10 11">
    <name type="scientific">Candidatus Dehalogenimonas loeffleri</name>
    <dbReference type="NCBI Taxonomy" id="3127115"/>
    <lineage>
        <taxon>Bacteria</taxon>
        <taxon>Bacillati</taxon>
        <taxon>Chloroflexota</taxon>
        <taxon>Dehalococcoidia</taxon>
        <taxon>Dehalococcoidales</taxon>
        <taxon>Dehalococcoidaceae</taxon>
        <taxon>Dehalogenimonas</taxon>
    </lineage>
</organism>
<name>A0ABZ2J774_9CHLR</name>
<proteinExistence type="predicted"/>
<evidence type="ECO:0000313" key="11">
    <source>
        <dbReference type="Proteomes" id="UP001375370"/>
    </source>
</evidence>
<dbReference type="Pfam" id="PF00072">
    <property type="entry name" value="Response_reg"/>
    <property type="match status" value="1"/>
</dbReference>
<evidence type="ECO:0000256" key="1">
    <source>
        <dbReference type="ARBA" id="ARBA00022553"/>
    </source>
</evidence>
<dbReference type="CDD" id="cd00383">
    <property type="entry name" value="trans_reg_C"/>
    <property type="match status" value="1"/>
</dbReference>
<evidence type="ECO:0000259" key="8">
    <source>
        <dbReference type="PROSITE" id="PS50110"/>
    </source>
</evidence>
<dbReference type="PANTHER" id="PTHR48111">
    <property type="entry name" value="REGULATOR OF RPOS"/>
    <property type="match status" value="1"/>
</dbReference>
<evidence type="ECO:0000256" key="4">
    <source>
        <dbReference type="ARBA" id="ARBA00023125"/>
    </source>
</evidence>
<accession>A0ABZ2J774</accession>
<dbReference type="InterPro" id="IPR039420">
    <property type="entry name" value="WalR-like"/>
</dbReference>
<feature type="modified residue" description="4-aspartylphosphate" evidence="6">
    <location>
        <position position="51"/>
    </location>
</feature>
<dbReference type="PROSITE" id="PS50110">
    <property type="entry name" value="RESPONSE_REGULATORY"/>
    <property type="match status" value="1"/>
</dbReference>
<dbReference type="Gene3D" id="3.40.50.2300">
    <property type="match status" value="1"/>
</dbReference>
<dbReference type="Gene3D" id="1.10.10.10">
    <property type="entry name" value="Winged helix-like DNA-binding domain superfamily/Winged helix DNA-binding domain"/>
    <property type="match status" value="1"/>
</dbReference>
<evidence type="ECO:0000256" key="2">
    <source>
        <dbReference type="ARBA" id="ARBA00023012"/>
    </source>
</evidence>
<feature type="domain" description="Response regulatory" evidence="8">
    <location>
        <begin position="2"/>
        <end position="117"/>
    </location>
</feature>
<dbReference type="PROSITE" id="PS51755">
    <property type="entry name" value="OMPR_PHOB"/>
    <property type="match status" value="1"/>
</dbReference>
<dbReference type="Proteomes" id="UP001375370">
    <property type="component" value="Chromosome"/>
</dbReference>
<dbReference type="InterPro" id="IPR036388">
    <property type="entry name" value="WH-like_DNA-bd_sf"/>
</dbReference>
<dbReference type="SMART" id="SM00448">
    <property type="entry name" value="REC"/>
    <property type="match status" value="1"/>
</dbReference>
<dbReference type="Gene3D" id="6.10.250.690">
    <property type="match status" value="1"/>
</dbReference>
<evidence type="ECO:0000259" key="9">
    <source>
        <dbReference type="PROSITE" id="PS51755"/>
    </source>
</evidence>
<keyword evidence="3" id="KW-0805">Transcription regulation</keyword>
<evidence type="ECO:0000256" key="7">
    <source>
        <dbReference type="PROSITE-ProRule" id="PRU01091"/>
    </source>
</evidence>
<evidence type="ECO:0000313" key="10">
    <source>
        <dbReference type="EMBL" id="WWX25006.1"/>
    </source>
</evidence>
<keyword evidence="5" id="KW-0804">Transcription</keyword>
<dbReference type="PANTHER" id="PTHR48111:SF22">
    <property type="entry name" value="REGULATOR OF RPOS"/>
    <property type="match status" value="1"/>
</dbReference>
<feature type="DNA-binding region" description="OmpR/PhoB-type" evidence="7">
    <location>
        <begin position="125"/>
        <end position="223"/>
    </location>
</feature>
<dbReference type="Pfam" id="PF00486">
    <property type="entry name" value="Trans_reg_C"/>
    <property type="match status" value="1"/>
</dbReference>
<dbReference type="InterPro" id="IPR001789">
    <property type="entry name" value="Sig_transdc_resp-reg_receiver"/>
</dbReference>
<keyword evidence="2" id="KW-0902">Two-component regulatory system</keyword>